<keyword evidence="1" id="KW-0812">Transmembrane</keyword>
<dbReference type="OrthoDB" id="379338at2759"/>
<keyword evidence="1" id="KW-0472">Membrane</keyword>
<dbReference type="Pfam" id="PF12319">
    <property type="entry name" value="TryThrA_C"/>
    <property type="match status" value="1"/>
</dbReference>
<evidence type="ECO:0000259" key="2">
    <source>
        <dbReference type="Pfam" id="PF12319"/>
    </source>
</evidence>
<reference evidence="3 4" key="1">
    <citation type="submission" date="2017-05" db="EMBL/GenBank/DDBJ databases">
        <title>PacBio assembly of a Plasmodium knowlesi genome sequence with Hi-C correction and manual annotation of the SICAvar gene family.</title>
        <authorList>
            <person name="Lapp S.A."/>
            <person name="Geraldo J.A."/>
            <person name="Chien J.-T."/>
            <person name="Ay F."/>
            <person name="Pakala S.B."/>
            <person name="Batugedara G."/>
            <person name="Humphrey J.C."/>
            <person name="Debarry J.D."/>
            <person name="Le Roch K.G."/>
            <person name="Galinski M.R."/>
            <person name="Kissinger J.C."/>
        </authorList>
    </citation>
    <scope>NUCLEOTIDE SEQUENCE [LARGE SCALE GENOMIC DNA]</scope>
    <source>
        <strain evidence="4">Malayan Strain Pk1 (A+)</strain>
    </source>
</reference>
<name>A0A1Y3DV25_PLAKN</name>
<dbReference type="VEuPathDB" id="PlasmoDB:PKNOH_S04369000"/>
<dbReference type="VEuPathDB" id="PlasmoDB:PKNH_0516200"/>
<dbReference type="Proteomes" id="UP000195012">
    <property type="component" value="Unassembled WGS sequence"/>
</dbReference>
<dbReference type="AlphaFoldDB" id="A0A1Y3DV25"/>
<accession>A0A1Y3DV25</accession>
<gene>
    <name evidence="3" type="ORF">PKNOH_S04369000</name>
</gene>
<feature type="transmembrane region" description="Helical" evidence="1">
    <location>
        <begin position="37"/>
        <end position="58"/>
    </location>
</feature>
<dbReference type="eggNOG" id="ENOG502S6JQ">
    <property type="taxonomic scope" value="Eukaryota"/>
</dbReference>
<evidence type="ECO:0000256" key="1">
    <source>
        <dbReference type="SAM" id="Phobius"/>
    </source>
</evidence>
<dbReference type="VEuPathDB" id="PlasmoDB:PKA1H_050021900"/>
<evidence type="ECO:0000313" key="4">
    <source>
        <dbReference type="Proteomes" id="UP000195012"/>
    </source>
</evidence>
<proteinExistence type="predicted"/>
<comment type="caution">
    <text evidence="3">The sequence shown here is derived from an EMBL/GenBank/DDBJ whole genome shotgun (WGS) entry which is preliminary data.</text>
</comment>
<sequence>MELEGYGNAITRQKNFLPMLNMQGLRQYLPEINEDSLMTVIYIALFSLTCYALLFMSYSMSANRKRKNKYDTTGEIYFEQKLIKESEDMKCYAWKNWMNRLEPDWEKFDNAINKIKQKWLEQREHYWEAWIKEIEQKWDNYHEYIDISYKLYILKRSLSWNESHWEHWANEELKVFLDKEWHEWVNQTEHHLNTWIMNEWTKWNSSKISSWLSKNWKLSENAYWEKMTKKKWVKSLFKLVQKNWRRWNKRITREQQEWDDWVKEKQDLYMNNHEWDAWNKWKANKYNSLEEVKESLVRKWISEKRWVAWIADRHHSLMQDKYEKSI</sequence>
<dbReference type="EMBL" id="NETL01000018">
    <property type="protein sequence ID" value="OTN68049.1"/>
    <property type="molecule type" value="Genomic_DNA"/>
</dbReference>
<dbReference type="InterPro" id="IPR022089">
    <property type="entry name" value="Plasmodium-antigen_C"/>
</dbReference>
<evidence type="ECO:0000313" key="3">
    <source>
        <dbReference type="EMBL" id="OTN68049.1"/>
    </source>
</evidence>
<keyword evidence="1" id="KW-1133">Transmembrane helix</keyword>
<organism evidence="3 4">
    <name type="scientific">Plasmodium knowlesi</name>
    <dbReference type="NCBI Taxonomy" id="5850"/>
    <lineage>
        <taxon>Eukaryota</taxon>
        <taxon>Sar</taxon>
        <taxon>Alveolata</taxon>
        <taxon>Apicomplexa</taxon>
        <taxon>Aconoidasida</taxon>
        <taxon>Haemosporida</taxon>
        <taxon>Plasmodiidae</taxon>
        <taxon>Plasmodium</taxon>
        <taxon>Plasmodium (Plasmodium)</taxon>
    </lineage>
</organism>
<protein>
    <submittedName>
        <fullName evidence="3">Putative Tryptophan-rich antigen</fullName>
    </submittedName>
</protein>
<feature type="domain" description="Tryptophan/threonine-rich plasmodium antigen C-terminal" evidence="2">
    <location>
        <begin position="93"/>
        <end position="309"/>
    </location>
</feature>
<dbReference type="OMA" id="EHWANEE"/>